<evidence type="ECO:0000256" key="2">
    <source>
        <dbReference type="ARBA" id="ARBA00022538"/>
    </source>
</evidence>
<keyword evidence="3" id="KW-0630">Potassium</keyword>
<protein>
    <recommendedName>
        <fullName evidence="1">Trk system potassium uptake protein TrkA</fullName>
    </recommendedName>
</protein>
<dbReference type="InterPro" id="IPR036291">
    <property type="entry name" value="NAD(P)-bd_dom_sf"/>
</dbReference>
<evidence type="ECO:0000259" key="5">
    <source>
        <dbReference type="PROSITE" id="PS51201"/>
    </source>
</evidence>
<evidence type="ECO:0000259" key="6">
    <source>
        <dbReference type="PROSITE" id="PS51202"/>
    </source>
</evidence>
<dbReference type="Gene3D" id="3.40.50.720">
    <property type="entry name" value="NAD(P)-binding Rossmann-like Domain"/>
    <property type="match status" value="1"/>
</dbReference>
<dbReference type="PRINTS" id="PR00335">
    <property type="entry name" value="KUPTAKETRKA"/>
</dbReference>
<keyword evidence="2" id="KW-0633">Potassium transport</keyword>
<dbReference type="InterPro" id="IPR036721">
    <property type="entry name" value="RCK_C_sf"/>
</dbReference>
<evidence type="ECO:0000256" key="3">
    <source>
        <dbReference type="ARBA" id="ARBA00022958"/>
    </source>
</evidence>
<dbReference type="EMBL" id="CP000804">
    <property type="protein sequence ID" value="ABU59126.1"/>
    <property type="molecule type" value="Genomic_DNA"/>
</dbReference>
<keyword evidence="8" id="KW-1185">Reference proteome</keyword>
<dbReference type="SUPFAM" id="SSF116726">
    <property type="entry name" value="TrkA C-terminal domain-like"/>
    <property type="match status" value="1"/>
</dbReference>
<dbReference type="PANTHER" id="PTHR43833:SF8">
    <property type="entry name" value="TRK SYSTEM POTASSIUM UPTAKE PROTEIN TRKA"/>
    <property type="match status" value="1"/>
</dbReference>
<dbReference type="GO" id="GO:0015079">
    <property type="term" value="F:potassium ion transmembrane transporter activity"/>
    <property type="evidence" value="ECO:0007669"/>
    <property type="project" value="InterPro"/>
</dbReference>
<dbReference type="Gene3D" id="3.30.70.1450">
    <property type="entry name" value="Regulator of K+ conductance, C-terminal domain"/>
    <property type="match status" value="1"/>
</dbReference>
<proteinExistence type="predicted"/>
<dbReference type="Pfam" id="PF02080">
    <property type="entry name" value="TrkA_C"/>
    <property type="match status" value="1"/>
</dbReference>
<dbReference type="InterPro" id="IPR050721">
    <property type="entry name" value="Trk_Ktr_HKT_K-transport"/>
</dbReference>
<dbReference type="InterPro" id="IPR003148">
    <property type="entry name" value="RCK_N"/>
</dbReference>
<organism evidence="7 8">
    <name type="scientific">Roseiflexus castenholzii (strain DSM 13941 / HLO8)</name>
    <dbReference type="NCBI Taxonomy" id="383372"/>
    <lineage>
        <taxon>Bacteria</taxon>
        <taxon>Bacillati</taxon>
        <taxon>Chloroflexota</taxon>
        <taxon>Chloroflexia</taxon>
        <taxon>Chloroflexales</taxon>
        <taxon>Roseiflexineae</taxon>
        <taxon>Roseiflexaceae</taxon>
        <taxon>Roseiflexus</taxon>
    </lineage>
</organism>
<dbReference type="STRING" id="383372.Rcas_3072"/>
<dbReference type="Proteomes" id="UP000000263">
    <property type="component" value="Chromosome"/>
</dbReference>
<dbReference type="HOGENOM" id="CLU_046525_2_4_0"/>
<keyword evidence="2" id="KW-0813">Transport</keyword>
<dbReference type="SUPFAM" id="SSF51735">
    <property type="entry name" value="NAD(P)-binding Rossmann-fold domains"/>
    <property type="match status" value="1"/>
</dbReference>
<evidence type="ECO:0000256" key="1">
    <source>
        <dbReference type="ARBA" id="ARBA00017378"/>
    </source>
</evidence>
<keyword evidence="4" id="KW-0520">NAD</keyword>
<feature type="domain" description="RCK N-terminal" evidence="5">
    <location>
        <begin position="1"/>
        <end position="118"/>
    </location>
</feature>
<dbReference type="GO" id="GO:0005886">
    <property type="term" value="C:plasma membrane"/>
    <property type="evidence" value="ECO:0007669"/>
    <property type="project" value="InterPro"/>
</dbReference>
<reference evidence="7 8" key="1">
    <citation type="submission" date="2007-08" db="EMBL/GenBank/DDBJ databases">
        <title>Complete sequence of Roseiflexus castenholzii DSM 13941.</title>
        <authorList>
            <consortium name="US DOE Joint Genome Institute"/>
            <person name="Copeland A."/>
            <person name="Lucas S."/>
            <person name="Lapidus A."/>
            <person name="Barry K."/>
            <person name="Glavina del Rio T."/>
            <person name="Dalin E."/>
            <person name="Tice H."/>
            <person name="Pitluck S."/>
            <person name="Thompson L.S."/>
            <person name="Brettin T."/>
            <person name="Bruce D."/>
            <person name="Detter J.C."/>
            <person name="Han C."/>
            <person name="Tapia R."/>
            <person name="Schmutz J."/>
            <person name="Larimer F."/>
            <person name="Land M."/>
            <person name="Hauser L."/>
            <person name="Kyrpides N."/>
            <person name="Mikhailova N."/>
            <person name="Bryant D.A."/>
            <person name="Hanada S."/>
            <person name="Tsukatani Y."/>
            <person name="Richardson P."/>
        </authorList>
    </citation>
    <scope>NUCLEOTIDE SEQUENCE [LARGE SCALE GENOMIC DNA]</scope>
    <source>
        <strain evidence="8">DSM 13941 / HLO8</strain>
    </source>
</reference>
<dbReference type="PANTHER" id="PTHR43833">
    <property type="entry name" value="POTASSIUM CHANNEL PROTEIN 2-RELATED-RELATED"/>
    <property type="match status" value="1"/>
</dbReference>
<dbReference type="OrthoDB" id="9775180at2"/>
<dbReference type="InterPro" id="IPR006036">
    <property type="entry name" value="K_uptake_TrkA"/>
</dbReference>
<accession>A7NF96</accession>
<evidence type="ECO:0000313" key="7">
    <source>
        <dbReference type="EMBL" id="ABU59126.1"/>
    </source>
</evidence>
<dbReference type="PROSITE" id="PS51201">
    <property type="entry name" value="RCK_N"/>
    <property type="match status" value="1"/>
</dbReference>
<dbReference type="eggNOG" id="COG0569">
    <property type="taxonomic scope" value="Bacteria"/>
</dbReference>
<dbReference type="PROSITE" id="PS51202">
    <property type="entry name" value="RCK_C"/>
    <property type="match status" value="1"/>
</dbReference>
<gene>
    <name evidence="7" type="ordered locus">Rcas_3072</name>
</gene>
<sequence length="214" mass="23145">MHLIVVGCGRVGCLLAQQMSAEGHSVAVIDKNPQAFKRLGREFRGQTVLGVGFDRDTLREAGVERADALAAVTNGDNSNYITATVARDVFRVPNVVARIYDPQREAIYRELGIRTISSTSWAVHTIRRILRGDETVSSIQFGSGEVEIAEVTISGRLVGHFVRDLSVPGEIMPVVIVRRGRAFLPTPGVLLEDGDVVHVAVLATATGLLDSMVQ</sequence>
<name>A7NF96_ROSCS</name>
<evidence type="ECO:0000313" key="8">
    <source>
        <dbReference type="Proteomes" id="UP000000263"/>
    </source>
</evidence>
<dbReference type="AlphaFoldDB" id="A7NF96"/>
<evidence type="ECO:0000256" key="4">
    <source>
        <dbReference type="ARBA" id="ARBA00023027"/>
    </source>
</evidence>
<dbReference type="KEGG" id="rca:Rcas_3072"/>
<dbReference type="InterPro" id="IPR006037">
    <property type="entry name" value="RCK_C"/>
</dbReference>
<dbReference type="Pfam" id="PF02254">
    <property type="entry name" value="TrkA_N"/>
    <property type="match status" value="1"/>
</dbReference>
<dbReference type="RefSeq" id="WP_012121550.1">
    <property type="nucleotide sequence ID" value="NC_009767.1"/>
</dbReference>
<feature type="domain" description="RCK C-terminal" evidence="6">
    <location>
        <begin position="134"/>
        <end position="214"/>
    </location>
</feature>
<keyword evidence="2" id="KW-0406">Ion transport</keyword>